<dbReference type="InterPro" id="IPR011598">
    <property type="entry name" value="bHLH_dom"/>
</dbReference>
<evidence type="ECO:0000256" key="2">
    <source>
        <dbReference type="ARBA" id="ARBA00023015"/>
    </source>
</evidence>
<evidence type="ECO:0000256" key="3">
    <source>
        <dbReference type="ARBA" id="ARBA00023125"/>
    </source>
</evidence>
<dbReference type="EMBL" id="JAANIU010000880">
    <property type="protein sequence ID" value="KAG1569675.1"/>
    <property type="molecule type" value="Genomic_DNA"/>
</dbReference>
<keyword evidence="4" id="KW-0804">Transcription</keyword>
<evidence type="ECO:0000259" key="6">
    <source>
        <dbReference type="PROSITE" id="PS50888"/>
    </source>
</evidence>
<evidence type="ECO:0000313" key="7">
    <source>
        <dbReference type="EMBL" id="KAG1569675.1"/>
    </source>
</evidence>
<dbReference type="PROSITE" id="PS50888">
    <property type="entry name" value="BHLH"/>
    <property type="match status" value="1"/>
</dbReference>
<dbReference type="PANTHER" id="PTHR45776:SF2">
    <property type="entry name" value="MIP04163P"/>
    <property type="match status" value="1"/>
</dbReference>
<dbReference type="GO" id="GO:0005634">
    <property type="term" value="C:nucleus"/>
    <property type="evidence" value="ECO:0007669"/>
    <property type="project" value="UniProtKB-SubCell"/>
</dbReference>
<dbReference type="SMART" id="SM00353">
    <property type="entry name" value="HLH"/>
    <property type="match status" value="1"/>
</dbReference>
<dbReference type="PANTHER" id="PTHR45776">
    <property type="entry name" value="MIP04163P"/>
    <property type="match status" value="1"/>
</dbReference>
<gene>
    <name evidence="7" type="ORF">G6F50_006161</name>
</gene>
<evidence type="ECO:0000313" key="8">
    <source>
        <dbReference type="Proteomes" id="UP000740926"/>
    </source>
</evidence>
<dbReference type="Gene3D" id="4.10.280.10">
    <property type="entry name" value="Helix-loop-helix DNA-binding domain"/>
    <property type="match status" value="1"/>
</dbReference>
<comment type="caution">
    <text evidence="7">The sequence shown here is derived from an EMBL/GenBank/DDBJ whole genome shotgun (WGS) entry which is preliminary data.</text>
</comment>
<dbReference type="Proteomes" id="UP000740926">
    <property type="component" value="Unassembled WGS sequence"/>
</dbReference>
<keyword evidence="8" id="KW-1185">Reference proteome</keyword>
<reference evidence="7 8" key="1">
    <citation type="journal article" date="2020" name="Microb. Genom.">
        <title>Genetic diversity of clinical and environmental Mucorales isolates obtained from an investigation of mucormycosis cases among solid organ transplant recipients.</title>
        <authorList>
            <person name="Nguyen M.H."/>
            <person name="Kaul D."/>
            <person name="Muto C."/>
            <person name="Cheng S.J."/>
            <person name="Richter R.A."/>
            <person name="Bruno V.M."/>
            <person name="Liu G."/>
            <person name="Beyhan S."/>
            <person name="Sundermann A.J."/>
            <person name="Mounaud S."/>
            <person name="Pasculle A.W."/>
            <person name="Nierman W.C."/>
            <person name="Driscoll E."/>
            <person name="Cumbie R."/>
            <person name="Clancy C.J."/>
            <person name="Dupont C.L."/>
        </authorList>
    </citation>
    <scope>NUCLEOTIDE SEQUENCE [LARGE SCALE GENOMIC DNA]</scope>
    <source>
        <strain evidence="7 8">GL24</strain>
    </source>
</reference>
<proteinExistence type="predicted"/>
<evidence type="ECO:0000256" key="4">
    <source>
        <dbReference type="ARBA" id="ARBA00023163"/>
    </source>
</evidence>
<dbReference type="InterPro" id="IPR036638">
    <property type="entry name" value="HLH_DNA-bd_sf"/>
</dbReference>
<keyword evidence="3" id="KW-0238">DNA-binding</keyword>
<sequence length="130" mass="15178">MVEKEPLFLHFTSEGVPEKKEKVSRVYHLNGRNILNRKNVDSQTAIERIRKRRENHNHVERRRRERINQILSELATLVPNAAQHGQRLNKGNVLKLTLSHIKELQAENKQLKQKVGLSVLAPRFRLAPLN</sequence>
<feature type="domain" description="BHLH" evidence="6">
    <location>
        <begin position="51"/>
        <end position="104"/>
    </location>
</feature>
<protein>
    <recommendedName>
        <fullName evidence="6">BHLH domain-containing protein</fullName>
    </recommendedName>
</protein>
<dbReference type="GO" id="GO:0046983">
    <property type="term" value="F:protein dimerization activity"/>
    <property type="evidence" value="ECO:0007669"/>
    <property type="project" value="InterPro"/>
</dbReference>
<evidence type="ECO:0000256" key="1">
    <source>
        <dbReference type="ARBA" id="ARBA00004123"/>
    </source>
</evidence>
<dbReference type="GO" id="GO:0000978">
    <property type="term" value="F:RNA polymerase II cis-regulatory region sequence-specific DNA binding"/>
    <property type="evidence" value="ECO:0007669"/>
    <property type="project" value="TreeGrafter"/>
</dbReference>
<evidence type="ECO:0000256" key="5">
    <source>
        <dbReference type="ARBA" id="ARBA00023242"/>
    </source>
</evidence>
<dbReference type="AlphaFoldDB" id="A0A9P6Z2X1"/>
<accession>A0A9P6Z2X1</accession>
<name>A0A9P6Z2X1_9FUNG</name>
<keyword evidence="2" id="KW-0805">Transcription regulation</keyword>
<dbReference type="SUPFAM" id="SSF47459">
    <property type="entry name" value="HLH, helix-loop-helix DNA-binding domain"/>
    <property type="match status" value="1"/>
</dbReference>
<comment type="subcellular location">
    <subcellularLocation>
        <location evidence="1">Nucleus</location>
    </subcellularLocation>
</comment>
<keyword evidence="5" id="KW-0539">Nucleus</keyword>
<organism evidence="7 8">
    <name type="scientific">Rhizopus delemar</name>
    <dbReference type="NCBI Taxonomy" id="936053"/>
    <lineage>
        <taxon>Eukaryota</taxon>
        <taxon>Fungi</taxon>
        <taxon>Fungi incertae sedis</taxon>
        <taxon>Mucoromycota</taxon>
        <taxon>Mucoromycotina</taxon>
        <taxon>Mucoromycetes</taxon>
        <taxon>Mucorales</taxon>
        <taxon>Mucorineae</taxon>
        <taxon>Rhizopodaceae</taxon>
        <taxon>Rhizopus</taxon>
    </lineage>
</organism>
<dbReference type="Pfam" id="PF00010">
    <property type="entry name" value="HLH"/>
    <property type="match status" value="1"/>
</dbReference>
<dbReference type="GO" id="GO:0000981">
    <property type="term" value="F:DNA-binding transcription factor activity, RNA polymerase II-specific"/>
    <property type="evidence" value="ECO:0007669"/>
    <property type="project" value="TreeGrafter"/>
</dbReference>